<feature type="region of interest" description="Disordered" evidence="1">
    <location>
        <begin position="75"/>
        <end position="183"/>
    </location>
</feature>
<feature type="region of interest" description="Disordered" evidence="1">
    <location>
        <begin position="1"/>
        <end position="36"/>
    </location>
</feature>
<dbReference type="AlphaFoldDB" id="A0A5B7G989"/>
<dbReference type="EMBL" id="VSRR010011794">
    <property type="protein sequence ID" value="MPC53668.1"/>
    <property type="molecule type" value="Genomic_DNA"/>
</dbReference>
<reference evidence="2 3" key="1">
    <citation type="submission" date="2019-05" db="EMBL/GenBank/DDBJ databases">
        <title>Another draft genome of Portunus trituberculatus and its Hox gene families provides insights of decapod evolution.</title>
        <authorList>
            <person name="Jeong J.-H."/>
            <person name="Song I."/>
            <person name="Kim S."/>
            <person name="Choi T."/>
            <person name="Kim D."/>
            <person name="Ryu S."/>
            <person name="Kim W."/>
        </authorList>
    </citation>
    <scope>NUCLEOTIDE SEQUENCE [LARGE SCALE GENOMIC DNA]</scope>
    <source>
        <tissue evidence="2">Muscle</tissue>
    </source>
</reference>
<evidence type="ECO:0000313" key="3">
    <source>
        <dbReference type="Proteomes" id="UP000324222"/>
    </source>
</evidence>
<feature type="compositionally biased region" description="Pro residues" evidence="1">
    <location>
        <begin position="174"/>
        <end position="183"/>
    </location>
</feature>
<name>A0A5B7G989_PORTR</name>
<accession>A0A5B7G989</accession>
<feature type="compositionally biased region" description="Basic and acidic residues" evidence="1">
    <location>
        <begin position="1"/>
        <end position="24"/>
    </location>
</feature>
<comment type="caution">
    <text evidence="2">The sequence shown here is derived from an EMBL/GenBank/DDBJ whole genome shotgun (WGS) entry which is preliminary data.</text>
</comment>
<protein>
    <submittedName>
        <fullName evidence="2">Uncharacterized protein</fullName>
    </submittedName>
</protein>
<organism evidence="2 3">
    <name type="scientific">Portunus trituberculatus</name>
    <name type="common">Swimming crab</name>
    <name type="synonym">Neptunus trituberculatus</name>
    <dbReference type="NCBI Taxonomy" id="210409"/>
    <lineage>
        <taxon>Eukaryota</taxon>
        <taxon>Metazoa</taxon>
        <taxon>Ecdysozoa</taxon>
        <taxon>Arthropoda</taxon>
        <taxon>Crustacea</taxon>
        <taxon>Multicrustacea</taxon>
        <taxon>Malacostraca</taxon>
        <taxon>Eumalacostraca</taxon>
        <taxon>Eucarida</taxon>
        <taxon>Decapoda</taxon>
        <taxon>Pleocyemata</taxon>
        <taxon>Brachyura</taxon>
        <taxon>Eubrachyura</taxon>
        <taxon>Portunoidea</taxon>
        <taxon>Portunidae</taxon>
        <taxon>Portuninae</taxon>
        <taxon>Portunus</taxon>
    </lineage>
</organism>
<dbReference type="Proteomes" id="UP000324222">
    <property type="component" value="Unassembled WGS sequence"/>
</dbReference>
<feature type="compositionally biased region" description="Low complexity" evidence="1">
    <location>
        <begin position="75"/>
        <end position="88"/>
    </location>
</feature>
<feature type="compositionally biased region" description="Basic residues" evidence="1">
    <location>
        <begin position="111"/>
        <end position="123"/>
    </location>
</feature>
<evidence type="ECO:0000256" key="1">
    <source>
        <dbReference type="SAM" id="MobiDB-lite"/>
    </source>
</evidence>
<evidence type="ECO:0000313" key="2">
    <source>
        <dbReference type="EMBL" id="MPC53668.1"/>
    </source>
</evidence>
<proteinExistence type="predicted"/>
<keyword evidence="3" id="KW-1185">Reference proteome</keyword>
<gene>
    <name evidence="2" type="ORF">E2C01_047566</name>
</gene>
<sequence>MYSKEMNEIEEVGREERVVREPRRAGGSGSVETDAAADVRVRRAGLAVHGAKQRTAITAAATAAAEAAAAAYILPSSPHPSSSRLLRPQQPTARLAPPHALLPNSPPAQPRAHHTRLTSHRHATLSTRCRYAAAAAPPPHPRGVRGLPRPPRPAGADSGGEHLARSPCLWLLQPSPPRAAPSP</sequence>